<organism evidence="1 2">
    <name type="scientific">Derxia gummosa DSM 723</name>
    <dbReference type="NCBI Taxonomy" id="1121388"/>
    <lineage>
        <taxon>Bacteria</taxon>
        <taxon>Pseudomonadati</taxon>
        <taxon>Pseudomonadota</taxon>
        <taxon>Betaproteobacteria</taxon>
        <taxon>Burkholderiales</taxon>
        <taxon>Alcaligenaceae</taxon>
        <taxon>Derxia</taxon>
    </lineage>
</organism>
<proteinExistence type="predicted"/>
<dbReference type="Proteomes" id="UP000675920">
    <property type="component" value="Unplaced"/>
</dbReference>
<dbReference type="RefSeq" id="WP_034412033.1">
    <property type="nucleotide sequence ID" value="NZ_AXWS01000015.1"/>
</dbReference>
<reference evidence="2" key="1">
    <citation type="journal article" date="1997" name="Plant Mol. Biol.">
        <title>Chromoplast development in ripening tomato fruit: identification of cDNAs for chromoplast-targeted proteins and characterization of a cDNA encoding a plastid-localized low-molecular-weight heat shock protein.</title>
        <authorList>
            <person name="Lawrence S.D."/>
            <person name="Cline K."/>
            <person name="Moore G.A."/>
        </authorList>
    </citation>
    <scope>NUCLEOTIDE SEQUENCE</scope>
</reference>
<gene>
    <name evidence="2" type="primary">ispE</name>
</gene>
<evidence type="ECO:0000313" key="1">
    <source>
        <dbReference type="Proteomes" id="UP000675920"/>
    </source>
</evidence>
<reference evidence="2" key="2">
    <citation type="journal article" date="2000" name="Proc. Natl. Acad. Sci. U.S.A.">
        <title>Biosynthesis of terpenoids: YchB protein of Escherichia coli phosphorylates the 2-hydroxy group of 4-diphosphocytidyl-2C-methyl-D-erythritol.</title>
        <authorList>
            <person name="Luttgen H."/>
            <person name="Rohdich F."/>
            <person name="Herz S."/>
            <person name="Wungsintaweekul J."/>
            <person name="Hecht S."/>
            <person name="Schuhr C.A."/>
            <person name="Fellermeier M."/>
            <person name="Sagner S."/>
            <person name="Zenk M.H."/>
            <person name="Bacher A."/>
            <person name="Eisenreich W."/>
        </authorList>
    </citation>
    <scope>NUCLEOTIDE SEQUENCE</scope>
</reference>
<protein>
    <submittedName>
        <fullName evidence="2">4-(Cytidine 5'-diphospho)-2-C-methyl-D-erythritol kinase</fullName>
        <ecNumber evidence="2">2.7.1.148</ecNumber>
    </submittedName>
</protein>
<sequence>MLPAPAKINLFLHVVGRRADGRHLLQSVFRMLDLADEIELHPRADGRIERITGMDGLPPEQDLAVRAALALREASGCTAGVTLGVHKRIPAGGGLGGGSSDAATVLLGLNRLWKLDLPRARLMEIGLALGADIPFFIHGRSAFAEGIGELLTPVELPLANYLVVFPGVAVPTAEIFKAPELTRDTGLTTVESFSEAMLLGACGNSRQTLGFGRNDLEPVAARRYPQVQAALDWLQAKFRQGRMSGSGASCFAQISGAGIWQGELPEGMRAEVASGIDVHPLLDWA</sequence>
<reference evidence="2" key="3">
    <citation type="submission" date="2025-08" db="UniProtKB">
        <authorList>
            <consortium name="RefSeq"/>
        </authorList>
    </citation>
    <scope>IDENTIFICATION</scope>
</reference>
<evidence type="ECO:0000313" key="2">
    <source>
        <dbReference type="RefSeq" id="WP_034412033.1"/>
    </source>
</evidence>
<name>A0AC36KGR6_9BURK</name>
<accession>A0AC36KGR6</accession>
<dbReference type="EC" id="2.7.1.148" evidence="2"/>
<keyword evidence="2" id="KW-0808">Transferase</keyword>
<keyword evidence="1" id="KW-1185">Reference proteome</keyword>
<keyword evidence="2" id="KW-0418">Kinase</keyword>